<dbReference type="Proteomes" id="UP000077868">
    <property type="component" value="Chromosome"/>
</dbReference>
<dbReference type="Pfam" id="PF03747">
    <property type="entry name" value="ADP_ribosyl_GH"/>
    <property type="match status" value="1"/>
</dbReference>
<protein>
    <submittedName>
        <fullName evidence="3">ADP-ribosyl-[dinitrogen reductase] glycohydrolase</fullName>
        <ecNumber evidence="3">3.2.2.24</ecNumber>
    </submittedName>
</protein>
<dbReference type="Gene3D" id="1.10.4080.10">
    <property type="entry name" value="ADP-ribosylation/Crystallin J1"/>
    <property type="match status" value="1"/>
</dbReference>
<feature type="binding site" evidence="1">
    <location>
        <position position="56"/>
    </location>
    <ligand>
        <name>Mg(2+)</name>
        <dbReference type="ChEBI" id="CHEBI:18420"/>
        <label>1</label>
    </ligand>
</feature>
<keyword evidence="4" id="KW-1185">Reference proteome</keyword>
<accession>A0A1A9GLJ4</accession>
<evidence type="ECO:0000256" key="1">
    <source>
        <dbReference type="PIRSR" id="PIRSR605502-1"/>
    </source>
</evidence>
<feature type="binding site" evidence="1">
    <location>
        <position position="58"/>
    </location>
    <ligand>
        <name>Mg(2+)</name>
        <dbReference type="ChEBI" id="CHEBI:18420"/>
        <label>1</label>
    </ligand>
</feature>
<feature type="binding site" evidence="1">
    <location>
        <position position="282"/>
    </location>
    <ligand>
        <name>Mg(2+)</name>
        <dbReference type="ChEBI" id="CHEBI:18420"/>
        <label>1</label>
    </ligand>
</feature>
<evidence type="ECO:0000313" key="3">
    <source>
        <dbReference type="EMBL" id="ANH38351.1"/>
    </source>
</evidence>
<dbReference type="STRING" id="1300347.I601_1921"/>
<dbReference type="OrthoDB" id="9798107at2"/>
<dbReference type="InterPro" id="IPR005502">
    <property type="entry name" value="Ribosyl_crysJ1"/>
</dbReference>
<sequence length="496" mass="51879">MRLTTAQHDRAAGVLLTTAVGDALGVPYEFATPPGPGELAEMKGGGLGNLPPGEWSDDTSMAVAIAEVAATGADLTSDEALDAIAEGFLRWYDGHPPDIGIQTSAVLGRTRRRLDAGETGAAGVMREEAERYARENAHSAGNGALMRTAGVALAHLDDRDHLARAARGIAELTHADPLAGDACVLWCEAIRLAVLGEAGGPHAGLDLLPDGRRSPWRGWLDDATDDGTDPARFRPNGFTVTALQAALASVTTTPVPDAALEPRCLHLQRALHTAVRIGDDTDTVAAIAGGLLGATWGASAVPWRWRRAVHGWPGLGGRDLVALASLTVSGGRVDPVGWPLVDSVDYGEPAGAVVPHPYDPGVLLGTSGTTHHDADAVVSLCRVGRHQTCFGGATEVVESRLVDSDGPAANPHLDFVLLDAADAVRGLRAEGKTVLVHCVSAHHRAPSVAVAYAVLLGHDLEQARRDVRRVLRSTRASGVVWDGVAELTVEKVWSPR</sequence>
<feature type="binding site" evidence="1">
    <location>
        <position position="280"/>
    </location>
    <ligand>
        <name>Mg(2+)</name>
        <dbReference type="ChEBI" id="CHEBI:18420"/>
        <label>1</label>
    </ligand>
</feature>
<dbReference type="PROSITE" id="PS50056">
    <property type="entry name" value="TYR_PHOSPHATASE_2"/>
    <property type="match status" value="1"/>
</dbReference>
<dbReference type="InterPro" id="IPR036705">
    <property type="entry name" value="Ribosyl_crysJ1_sf"/>
</dbReference>
<keyword evidence="3" id="KW-0378">Hydrolase</keyword>
<dbReference type="GO" id="GO:0047407">
    <property type="term" value="F:ADP-ribosyl-[dinitrogen reductase] hydrolase activity"/>
    <property type="evidence" value="ECO:0007669"/>
    <property type="project" value="UniProtKB-EC"/>
</dbReference>
<keyword evidence="1" id="KW-0479">Metal-binding</keyword>
<dbReference type="PANTHER" id="PTHR16222:SF12">
    <property type="entry name" value="ADP-RIBOSYLGLYCOHYDROLASE-RELATED"/>
    <property type="match status" value="1"/>
</dbReference>
<evidence type="ECO:0000259" key="2">
    <source>
        <dbReference type="PROSITE" id="PS50056"/>
    </source>
</evidence>
<reference evidence="3 4" key="1">
    <citation type="submission" date="2016-03" db="EMBL/GenBank/DDBJ databases">
        <title>Complete genome sequence of a soil Actinobacterium, Nocardioides dokdonensis FR1436.</title>
        <authorList>
            <person name="Kwon S.-K."/>
            <person name="Kim K."/>
            <person name="Kim J.F."/>
        </authorList>
    </citation>
    <scope>NUCLEOTIDE SEQUENCE [LARGE SCALE GENOMIC DNA]</scope>
    <source>
        <strain evidence="3 4">FR1436</strain>
    </source>
</reference>
<gene>
    <name evidence="3" type="primary">draG</name>
    <name evidence="3" type="ORF">I601_1921</name>
</gene>
<dbReference type="EC" id="3.2.2.24" evidence="3"/>
<dbReference type="SUPFAM" id="SSF52799">
    <property type="entry name" value="(Phosphotyrosine protein) phosphatases II"/>
    <property type="match status" value="1"/>
</dbReference>
<feature type="binding site" evidence="1">
    <location>
        <position position="57"/>
    </location>
    <ligand>
        <name>Mg(2+)</name>
        <dbReference type="ChEBI" id="CHEBI:18420"/>
        <label>1</label>
    </ligand>
</feature>
<dbReference type="AlphaFoldDB" id="A0A1A9GLJ4"/>
<dbReference type="RefSeq" id="WP_068108684.1">
    <property type="nucleotide sequence ID" value="NZ_CP015079.1"/>
</dbReference>
<dbReference type="PATRIC" id="fig|1300347.3.peg.1922"/>
<dbReference type="KEGG" id="ndk:I601_1921"/>
<dbReference type="InterPro" id="IPR029021">
    <property type="entry name" value="Prot-tyrosine_phosphatase-like"/>
</dbReference>
<keyword evidence="1" id="KW-0460">Magnesium</keyword>
<dbReference type="InterPro" id="IPR050792">
    <property type="entry name" value="ADP-ribosylglycohydrolase"/>
</dbReference>
<dbReference type="Gene3D" id="3.90.190.10">
    <property type="entry name" value="Protein tyrosine phosphatase superfamily"/>
    <property type="match status" value="1"/>
</dbReference>
<comment type="cofactor">
    <cofactor evidence="1">
        <name>Mg(2+)</name>
        <dbReference type="ChEBI" id="CHEBI:18420"/>
    </cofactor>
    <text evidence="1">Binds 2 magnesium ions per subunit.</text>
</comment>
<keyword evidence="3" id="KW-0326">Glycosidase</keyword>
<dbReference type="EMBL" id="CP015079">
    <property type="protein sequence ID" value="ANH38351.1"/>
    <property type="molecule type" value="Genomic_DNA"/>
</dbReference>
<evidence type="ECO:0000313" key="4">
    <source>
        <dbReference type="Proteomes" id="UP000077868"/>
    </source>
</evidence>
<dbReference type="GO" id="GO:0046872">
    <property type="term" value="F:metal ion binding"/>
    <property type="evidence" value="ECO:0007669"/>
    <property type="project" value="UniProtKB-KW"/>
</dbReference>
<feature type="binding site" evidence="1">
    <location>
        <position position="283"/>
    </location>
    <ligand>
        <name>Mg(2+)</name>
        <dbReference type="ChEBI" id="CHEBI:18420"/>
        <label>1</label>
    </ligand>
</feature>
<name>A0A1A9GLJ4_9ACTN</name>
<dbReference type="PANTHER" id="PTHR16222">
    <property type="entry name" value="ADP-RIBOSYLGLYCOHYDROLASE"/>
    <property type="match status" value="1"/>
</dbReference>
<dbReference type="SUPFAM" id="SSF101478">
    <property type="entry name" value="ADP-ribosylglycohydrolase"/>
    <property type="match status" value="1"/>
</dbReference>
<dbReference type="InterPro" id="IPR000387">
    <property type="entry name" value="Tyr_Pase_dom"/>
</dbReference>
<organism evidence="3 4">
    <name type="scientific">Nocardioides dokdonensis FR1436</name>
    <dbReference type="NCBI Taxonomy" id="1300347"/>
    <lineage>
        <taxon>Bacteria</taxon>
        <taxon>Bacillati</taxon>
        <taxon>Actinomycetota</taxon>
        <taxon>Actinomycetes</taxon>
        <taxon>Propionibacteriales</taxon>
        <taxon>Nocardioidaceae</taxon>
        <taxon>Nocardioides</taxon>
    </lineage>
</organism>
<feature type="domain" description="Tyrosine specific protein phosphatases" evidence="2">
    <location>
        <begin position="418"/>
        <end position="479"/>
    </location>
</feature>
<proteinExistence type="predicted"/>